<dbReference type="OrthoDB" id="7691805at2759"/>
<keyword evidence="3" id="KW-0479">Metal-binding</keyword>
<keyword evidence="2" id="KW-0540">Nuclease</keyword>
<keyword evidence="7" id="KW-0229">DNA integration</keyword>
<proteinExistence type="predicted"/>
<organism evidence="11 12">
    <name type="scientific">Austropuccinia psidii MF-1</name>
    <dbReference type="NCBI Taxonomy" id="1389203"/>
    <lineage>
        <taxon>Eukaryota</taxon>
        <taxon>Fungi</taxon>
        <taxon>Dikarya</taxon>
        <taxon>Basidiomycota</taxon>
        <taxon>Pucciniomycotina</taxon>
        <taxon>Pucciniomycetes</taxon>
        <taxon>Pucciniales</taxon>
        <taxon>Sphaerophragmiaceae</taxon>
        <taxon>Austropuccinia</taxon>
    </lineage>
</organism>
<dbReference type="InterPro" id="IPR039537">
    <property type="entry name" value="Retrotran_Ty1/copia-like"/>
</dbReference>
<keyword evidence="6" id="KW-0460">Magnesium</keyword>
<dbReference type="GO" id="GO:0006310">
    <property type="term" value="P:DNA recombination"/>
    <property type="evidence" value="ECO:0007669"/>
    <property type="project" value="UniProtKB-KW"/>
</dbReference>
<evidence type="ECO:0000256" key="5">
    <source>
        <dbReference type="ARBA" id="ARBA00022801"/>
    </source>
</evidence>
<sequence>MKSIGLVPLGEDTCDICIKGKMRALPFKIHFEKTIKPPDLLHLDVVGPISPLSASGDQYLLTIVDQHRYFKITCFMKRKSGVFEQFGTQMNLMQNHHDGKIKKIVTYGG</sequence>
<keyword evidence="8" id="KW-0695">RNA-directed DNA polymerase</keyword>
<gene>
    <name evidence="11" type="ORF">O181_007895</name>
</gene>
<comment type="caution">
    <text evidence="11">The sequence shown here is derived from an EMBL/GenBank/DDBJ whole genome shotgun (WGS) entry which is preliminary data.</text>
</comment>
<evidence type="ECO:0000256" key="6">
    <source>
        <dbReference type="ARBA" id="ARBA00022842"/>
    </source>
</evidence>
<evidence type="ECO:0000256" key="1">
    <source>
        <dbReference type="ARBA" id="ARBA00022695"/>
    </source>
</evidence>
<keyword evidence="4" id="KW-0255">Endonuclease</keyword>
<keyword evidence="10" id="KW-0233">DNA recombination</keyword>
<name>A0A9Q3BNX0_9BASI</name>
<accession>A0A9Q3BNX0</accession>
<evidence type="ECO:0000256" key="8">
    <source>
        <dbReference type="ARBA" id="ARBA00022918"/>
    </source>
</evidence>
<dbReference type="GO" id="GO:0003964">
    <property type="term" value="F:RNA-directed DNA polymerase activity"/>
    <property type="evidence" value="ECO:0007669"/>
    <property type="project" value="UniProtKB-KW"/>
</dbReference>
<evidence type="ECO:0000313" key="11">
    <source>
        <dbReference type="EMBL" id="MBW0468180.1"/>
    </source>
</evidence>
<dbReference type="PANTHER" id="PTHR42648:SF11">
    <property type="entry name" value="TRANSPOSON TY4-P GAG-POL POLYPROTEIN"/>
    <property type="match status" value="1"/>
</dbReference>
<keyword evidence="1" id="KW-0548">Nucleotidyltransferase</keyword>
<evidence type="ECO:0000256" key="10">
    <source>
        <dbReference type="ARBA" id="ARBA00023172"/>
    </source>
</evidence>
<keyword evidence="9" id="KW-0239">DNA-directed DNA polymerase</keyword>
<evidence type="ECO:0000256" key="4">
    <source>
        <dbReference type="ARBA" id="ARBA00022759"/>
    </source>
</evidence>
<evidence type="ECO:0000256" key="3">
    <source>
        <dbReference type="ARBA" id="ARBA00022723"/>
    </source>
</evidence>
<dbReference type="GO" id="GO:0015074">
    <property type="term" value="P:DNA integration"/>
    <property type="evidence" value="ECO:0007669"/>
    <property type="project" value="UniProtKB-KW"/>
</dbReference>
<dbReference type="GO" id="GO:0046872">
    <property type="term" value="F:metal ion binding"/>
    <property type="evidence" value="ECO:0007669"/>
    <property type="project" value="UniProtKB-KW"/>
</dbReference>
<evidence type="ECO:0000256" key="7">
    <source>
        <dbReference type="ARBA" id="ARBA00022908"/>
    </source>
</evidence>
<dbReference type="PANTHER" id="PTHR42648">
    <property type="entry name" value="TRANSPOSASE, PUTATIVE-RELATED"/>
    <property type="match status" value="1"/>
</dbReference>
<dbReference type="GO" id="GO:0016787">
    <property type="term" value="F:hydrolase activity"/>
    <property type="evidence" value="ECO:0007669"/>
    <property type="project" value="UniProtKB-KW"/>
</dbReference>
<dbReference type="AlphaFoldDB" id="A0A9Q3BNX0"/>
<evidence type="ECO:0000256" key="2">
    <source>
        <dbReference type="ARBA" id="ARBA00022722"/>
    </source>
</evidence>
<keyword evidence="12" id="KW-1185">Reference proteome</keyword>
<dbReference type="Proteomes" id="UP000765509">
    <property type="component" value="Unassembled WGS sequence"/>
</dbReference>
<evidence type="ECO:0000256" key="9">
    <source>
        <dbReference type="ARBA" id="ARBA00022932"/>
    </source>
</evidence>
<keyword evidence="9" id="KW-0808">Transferase</keyword>
<keyword evidence="5" id="KW-0378">Hydrolase</keyword>
<dbReference type="GO" id="GO:0004519">
    <property type="term" value="F:endonuclease activity"/>
    <property type="evidence" value="ECO:0007669"/>
    <property type="project" value="UniProtKB-KW"/>
</dbReference>
<reference evidence="11" key="1">
    <citation type="submission" date="2021-03" db="EMBL/GenBank/DDBJ databases">
        <title>Draft genome sequence of rust myrtle Austropuccinia psidii MF-1, a brazilian biotype.</title>
        <authorList>
            <person name="Quecine M.C."/>
            <person name="Pachon D.M.R."/>
            <person name="Bonatelli M.L."/>
            <person name="Correr F.H."/>
            <person name="Franceschini L.M."/>
            <person name="Leite T.F."/>
            <person name="Margarido G.R.A."/>
            <person name="Almeida C.A."/>
            <person name="Ferrarezi J.A."/>
            <person name="Labate C.A."/>
        </authorList>
    </citation>
    <scope>NUCLEOTIDE SEQUENCE</scope>
    <source>
        <strain evidence="11">MF-1</strain>
    </source>
</reference>
<evidence type="ECO:0000313" key="12">
    <source>
        <dbReference type="Proteomes" id="UP000765509"/>
    </source>
</evidence>
<dbReference type="GO" id="GO:0003887">
    <property type="term" value="F:DNA-directed DNA polymerase activity"/>
    <property type="evidence" value="ECO:0007669"/>
    <property type="project" value="UniProtKB-KW"/>
</dbReference>
<dbReference type="EMBL" id="AVOT02001794">
    <property type="protein sequence ID" value="MBW0468180.1"/>
    <property type="molecule type" value="Genomic_DNA"/>
</dbReference>
<protein>
    <submittedName>
        <fullName evidence="11">Uncharacterized protein</fullName>
    </submittedName>
</protein>